<dbReference type="InterPro" id="IPR027417">
    <property type="entry name" value="P-loop_NTPase"/>
</dbReference>
<feature type="signal peptide" evidence="2">
    <location>
        <begin position="1"/>
        <end position="22"/>
    </location>
</feature>
<name>A0A177CDR0_9PLEO</name>
<evidence type="ECO:0000256" key="1">
    <source>
        <dbReference type="ARBA" id="ARBA00022737"/>
    </source>
</evidence>
<evidence type="ECO:0000259" key="3">
    <source>
        <dbReference type="Pfam" id="PF22939"/>
    </source>
</evidence>
<feature type="domain" description="GPI inositol-deacylase winged helix" evidence="3">
    <location>
        <begin position="473"/>
        <end position="550"/>
    </location>
</feature>
<gene>
    <name evidence="5" type="ORF">CC84DRAFT_1148141</name>
</gene>
<dbReference type="InParanoid" id="A0A177CDR0"/>
<keyword evidence="1" id="KW-0677">Repeat</keyword>
<feature type="non-terminal residue" evidence="5">
    <location>
        <position position="603"/>
    </location>
</feature>
<feature type="chain" id="PRO_5008058027" evidence="2">
    <location>
        <begin position="23"/>
        <end position="603"/>
    </location>
</feature>
<proteinExistence type="predicted"/>
<dbReference type="Pfam" id="PF24883">
    <property type="entry name" value="NPHP3_N"/>
    <property type="match status" value="1"/>
</dbReference>
<accession>A0A177CDR0</accession>
<dbReference type="RefSeq" id="XP_018035397.1">
    <property type="nucleotide sequence ID" value="XM_018176621.1"/>
</dbReference>
<dbReference type="STRING" id="1460663.A0A177CDR0"/>
<evidence type="ECO:0000313" key="5">
    <source>
        <dbReference type="EMBL" id="OAG05032.1"/>
    </source>
</evidence>
<organism evidence="5 6">
    <name type="scientific">Paraphaeosphaeria sporulosa</name>
    <dbReference type="NCBI Taxonomy" id="1460663"/>
    <lineage>
        <taxon>Eukaryota</taxon>
        <taxon>Fungi</taxon>
        <taxon>Dikarya</taxon>
        <taxon>Ascomycota</taxon>
        <taxon>Pezizomycotina</taxon>
        <taxon>Dothideomycetes</taxon>
        <taxon>Pleosporomycetidae</taxon>
        <taxon>Pleosporales</taxon>
        <taxon>Massarineae</taxon>
        <taxon>Didymosphaeriaceae</taxon>
        <taxon>Paraphaeosphaeria</taxon>
    </lineage>
</organism>
<dbReference type="SUPFAM" id="SSF52540">
    <property type="entry name" value="P-loop containing nucleoside triphosphate hydrolases"/>
    <property type="match status" value="1"/>
</dbReference>
<dbReference type="PANTHER" id="PTHR10039:SF15">
    <property type="entry name" value="NACHT DOMAIN-CONTAINING PROTEIN"/>
    <property type="match status" value="1"/>
</dbReference>
<keyword evidence="6" id="KW-1185">Reference proteome</keyword>
<dbReference type="AlphaFoldDB" id="A0A177CDR0"/>
<dbReference type="OrthoDB" id="195446at2759"/>
<evidence type="ECO:0000313" key="6">
    <source>
        <dbReference type="Proteomes" id="UP000077069"/>
    </source>
</evidence>
<evidence type="ECO:0000259" key="4">
    <source>
        <dbReference type="Pfam" id="PF24883"/>
    </source>
</evidence>
<dbReference type="Gene3D" id="3.40.50.300">
    <property type="entry name" value="P-loop containing nucleotide triphosphate hydrolases"/>
    <property type="match status" value="1"/>
</dbReference>
<reference evidence="5 6" key="1">
    <citation type="submission" date="2016-05" db="EMBL/GenBank/DDBJ databases">
        <title>Comparative analysis of secretome profiles of manganese(II)-oxidizing ascomycete fungi.</title>
        <authorList>
            <consortium name="DOE Joint Genome Institute"/>
            <person name="Zeiner C.A."/>
            <person name="Purvine S.O."/>
            <person name="Zink E.M."/>
            <person name="Wu S."/>
            <person name="Pasa-Tolic L."/>
            <person name="Chaput D.L."/>
            <person name="Haridas S."/>
            <person name="Grigoriev I.V."/>
            <person name="Santelli C.M."/>
            <person name="Hansel C.M."/>
        </authorList>
    </citation>
    <scope>NUCLEOTIDE SEQUENCE [LARGE SCALE GENOMIC DNA]</scope>
    <source>
        <strain evidence="5 6">AP3s5-JAC2a</strain>
    </source>
</reference>
<dbReference type="InterPro" id="IPR054471">
    <property type="entry name" value="GPIID_WHD"/>
</dbReference>
<dbReference type="Proteomes" id="UP000077069">
    <property type="component" value="Unassembled WGS sequence"/>
</dbReference>
<dbReference type="PANTHER" id="PTHR10039">
    <property type="entry name" value="AMELOGENIN"/>
    <property type="match status" value="1"/>
</dbReference>
<protein>
    <submittedName>
        <fullName evidence="5">Uncharacterized protein</fullName>
    </submittedName>
</protein>
<dbReference type="GeneID" id="28760107"/>
<dbReference type="EMBL" id="KV441553">
    <property type="protein sequence ID" value="OAG05032.1"/>
    <property type="molecule type" value="Genomic_DNA"/>
</dbReference>
<feature type="domain" description="Nephrocystin 3-like N-terminal" evidence="4">
    <location>
        <begin position="199"/>
        <end position="363"/>
    </location>
</feature>
<sequence length="603" mass="67330">MDPLSVPASIIAVLQLSAKVLAHICDVRDAPKERSHCEAELSNLSALLRALRDHVQTGDLSLPWYAAVAELAAPKGPFDQFKQALEGLQNKITDGSQLKKLGETLVWKFKKGEFTSILLRIERLKSLVEIALQMDHYQLSQAIKDDTNFVRTRVSAIQSRVDEIQQEQVNAKHSKMVGRISPTDYPAQQSDIICRRQKGTGQWFLDAPEFTKWLGEPKGTLFCPGIPGAGKTMVAAIVIDHLLKSVQSSSSGVAYVYCNYKAQDEQETSNMLAAMVKQLVQGRPSIAEPVARLHKKHANRGTKPSLKGIFGVLREVVAKYSTVYIVIDALDECRDSDGARSQLLARLKDLQVGQDVRIMATARFIPEIEIEFQTAMKLEIQASDEDVRRYVAGQTHRLPRCIQRDPALQAIVQDKLVEAVDGMFLLARLHTDSLLDKRTVKEVKSTLARLSKGSAALQGAYDEAIQRIDGQLDRDKELAKRVLSWITYARRPLTTVELCCALAVEPGETKLDPENMPDVEDLLSVCAGLIIVDQESAIVRLLHYTTQEYLERIRDTWYSGAPLDIASACLTYLSFDLFKTGSCSSNREFEERLQESRFLNYAA</sequence>
<evidence type="ECO:0000256" key="2">
    <source>
        <dbReference type="SAM" id="SignalP"/>
    </source>
</evidence>
<dbReference type="InterPro" id="IPR056884">
    <property type="entry name" value="NPHP3-like_N"/>
</dbReference>
<keyword evidence="2" id="KW-0732">Signal</keyword>
<dbReference type="Pfam" id="PF22939">
    <property type="entry name" value="WHD_GPIID"/>
    <property type="match status" value="1"/>
</dbReference>